<feature type="compositionally biased region" description="Basic and acidic residues" evidence="1">
    <location>
        <begin position="1351"/>
        <end position="1361"/>
    </location>
</feature>
<proteinExistence type="evidence at protein level"/>
<feature type="region of interest" description="Disordered" evidence="1">
    <location>
        <begin position="1564"/>
        <end position="1726"/>
    </location>
</feature>
<feature type="region of interest" description="Disordered" evidence="1">
    <location>
        <begin position="2206"/>
        <end position="2237"/>
    </location>
</feature>
<keyword evidence="4" id="KW-1185">Reference proteome</keyword>
<feature type="region of interest" description="Disordered" evidence="1">
    <location>
        <begin position="398"/>
        <end position="544"/>
    </location>
</feature>
<keyword evidence="5" id="KW-1267">Proteomics identification</keyword>
<feature type="compositionally biased region" description="Basic and acidic residues" evidence="1">
    <location>
        <begin position="3094"/>
        <end position="3108"/>
    </location>
</feature>
<dbReference type="GeneID" id="7354465"/>
<dbReference type="VEuPathDB" id="VectorBase:FBgn0250754"/>
<feature type="region of interest" description="Disordered" evidence="1">
    <location>
        <begin position="2253"/>
        <end position="2536"/>
    </location>
</feature>
<feature type="compositionally biased region" description="Basic and acidic residues" evidence="1">
    <location>
        <begin position="1684"/>
        <end position="1697"/>
    </location>
</feature>
<feature type="region of interest" description="Disordered" evidence="1">
    <location>
        <begin position="1409"/>
        <end position="1523"/>
    </location>
</feature>
<feature type="compositionally biased region" description="Basic and acidic residues" evidence="1">
    <location>
        <begin position="1976"/>
        <end position="2005"/>
    </location>
</feature>
<evidence type="ECO:0000313" key="2">
    <source>
        <dbReference type="EMBL" id="ACL83518.1"/>
    </source>
</evidence>
<dbReference type="EMBL" id="AE014297">
    <property type="protein sequence ID" value="ACL83518.1"/>
    <property type="molecule type" value="Genomic_DNA"/>
</dbReference>
<evidence type="ECO:0007829" key="5">
    <source>
        <dbReference type="PeptideAtlas" id="B7Z0I8"/>
    </source>
</evidence>
<feature type="compositionally biased region" description="Basic and acidic residues" evidence="1">
    <location>
        <begin position="641"/>
        <end position="660"/>
    </location>
</feature>
<feature type="region of interest" description="Disordered" evidence="1">
    <location>
        <begin position="640"/>
        <end position="660"/>
    </location>
</feature>
<reference evidence="2 4" key="11">
    <citation type="journal article" date="2015" name="Genome Res.">
        <title>The Release 6 reference sequence of the Drosophila melanogaster genome.</title>
        <authorList>
            <person name="Hoskins R.A."/>
            <person name="Carlson J.W."/>
            <person name="Wan K.H."/>
            <person name="Park S."/>
            <person name="Mendez I."/>
            <person name="Galle S.E."/>
            <person name="Booth B.W."/>
            <person name="Pfeiffer B.D."/>
            <person name="George R.A."/>
            <person name="Svirskas R."/>
            <person name="Krzywinski M."/>
            <person name="Schein J."/>
            <person name="Accardo M.C."/>
            <person name="Damia E."/>
            <person name="Messina G."/>
            <person name="Mendez-Lago M."/>
            <person name="de Pablos B."/>
            <person name="Demakova O.V."/>
            <person name="Andreyeva E.N."/>
            <person name="Boldyreva L.V."/>
            <person name="Marra M."/>
            <person name="Carvalho A.B."/>
            <person name="Dimitri P."/>
            <person name="Villasante A."/>
            <person name="Zhimulev I.F."/>
            <person name="Rubin G.M."/>
            <person name="Karpen G.H."/>
            <person name="Celniker S.E."/>
        </authorList>
    </citation>
    <scope>NUCLEOTIDE SEQUENCE [LARGE SCALE GENOMIC DNA]</scope>
    <source>
        <strain evidence="4">Berkeley</strain>
    </source>
</reference>
<feature type="compositionally biased region" description="Polar residues" evidence="1">
    <location>
        <begin position="2284"/>
        <end position="2299"/>
    </location>
</feature>
<feature type="compositionally biased region" description="Acidic residues" evidence="1">
    <location>
        <begin position="2607"/>
        <end position="2616"/>
    </location>
</feature>
<feature type="region of interest" description="Disordered" evidence="1">
    <location>
        <begin position="1112"/>
        <end position="1170"/>
    </location>
</feature>
<dbReference type="IntAct" id="B7Z0I8">
    <property type="interactions" value="37"/>
</dbReference>
<dbReference type="InterPro" id="IPR008984">
    <property type="entry name" value="SMAD_FHA_dom_sf"/>
</dbReference>
<dbReference type="OrthoDB" id="8064978at2759"/>
<feature type="region of interest" description="Disordered" evidence="1">
    <location>
        <begin position="150"/>
        <end position="189"/>
    </location>
</feature>
<reference evidence="2 4" key="2">
    <citation type="journal article" date="2002" name="Genome Biol.">
        <title>Finishing a whole-genome shotgun: release 3 of the Drosophila melanogaster euchromatic genome sequence.</title>
        <authorList>
            <person name="Celniker S.E."/>
            <person name="Wheeler D.A."/>
            <person name="Kronmiller B."/>
            <person name="Carlson J.W."/>
            <person name="Halpern A."/>
            <person name="Patel S."/>
            <person name="Adams M."/>
            <person name="Champe M."/>
            <person name="Dugan S.P."/>
            <person name="Frise E."/>
            <person name="Hodgson A."/>
            <person name="George R.A."/>
            <person name="Hoskins R.A."/>
            <person name="Laverty T."/>
            <person name="Muzny D.M."/>
            <person name="Nelson C.R."/>
            <person name="Pacleb J.M."/>
            <person name="Park S."/>
            <person name="Pfeiffer B.D."/>
            <person name="Richards S."/>
            <person name="Sodergren E.J."/>
            <person name="Svirskas R."/>
            <person name="Tabor P.E."/>
            <person name="Wan K."/>
            <person name="Stapleton M."/>
            <person name="Sutton G.G."/>
            <person name="Venter C."/>
            <person name="Weinstock G."/>
            <person name="Scherer S.E."/>
            <person name="Myers E.W."/>
            <person name="Gibbs R.A."/>
            <person name="Rubin G.M."/>
        </authorList>
    </citation>
    <scope>NUCLEOTIDE SEQUENCE [LARGE SCALE GENOMIC DNA]</scope>
    <source>
        <strain evidence="4">Berkeley</strain>
    </source>
</reference>
<feature type="compositionally biased region" description="Polar residues" evidence="1">
    <location>
        <begin position="1647"/>
        <end position="1656"/>
    </location>
</feature>
<feature type="region of interest" description="Disordered" evidence="1">
    <location>
        <begin position="2155"/>
        <end position="2177"/>
    </location>
</feature>
<dbReference type="KEGG" id="dme:Dmel_CG42232"/>
<feature type="compositionally biased region" description="Basic and acidic residues" evidence="1">
    <location>
        <begin position="2507"/>
        <end position="2524"/>
    </location>
</feature>
<feature type="region of interest" description="Disordered" evidence="1">
    <location>
        <begin position="708"/>
        <end position="816"/>
    </location>
</feature>
<evidence type="ECO:0000313" key="3">
    <source>
        <dbReference type="FlyBase" id="FBgn0250754"/>
    </source>
</evidence>
<reference evidence="2 4" key="5">
    <citation type="journal article" date="2002" name="Genome Biol.">
        <title>Heterochromatic sequences in a Drosophila whole-genome shotgun assembly.</title>
        <authorList>
            <person name="Hoskins R.A."/>
            <person name="Smith C.D."/>
            <person name="Carlson J.W."/>
            <person name="Carvalho A.B."/>
            <person name="Halpern A."/>
            <person name="Kaminker J.S."/>
            <person name="Kennedy C."/>
            <person name="Mungall C.J."/>
            <person name="Sullivan B.A."/>
            <person name="Sutton G.G."/>
            <person name="Yasuhara J.C."/>
            <person name="Wakimoto B.T."/>
            <person name="Myers E.W."/>
            <person name="Celniker S.E."/>
            <person name="Rubin G.M."/>
            <person name="Karpen G.H."/>
        </authorList>
    </citation>
    <scope>NUCLEOTIDE SEQUENCE [LARGE SCALE GENOMIC DNA]</scope>
    <source>
        <strain evidence="4">Berkeley</strain>
    </source>
</reference>
<dbReference type="eggNOG" id="ENOG502SAJQ">
    <property type="taxonomic scope" value="Eukaryota"/>
</dbReference>
<feature type="region of interest" description="Disordered" evidence="1">
    <location>
        <begin position="1949"/>
        <end position="2005"/>
    </location>
</feature>
<reference evidence="2 4" key="1">
    <citation type="journal article" date="2000" name="Science">
        <title>The genome sequence of Drosophila melanogaster.</title>
        <authorList>
            <person name="Adams M.D."/>
            <person name="Celniker S.E."/>
            <person name="Holt R.A."/>
            <person name="Evans C.A."/>
            <person name="Gocayne J.D."/>
            <person name="Amanatides P.G."/>
            <person name="Scherer S.E."/>
            <person name="Li P.W."/>
            <person name="Hoskins R.A."/>
            <person name="Galle R.F."/>
            <person name="George R.A."/>
            <person name="Lewis S.E."/>
            <person name="Richards S."/>
            <person name="Ashburner M."/>
            <person name="Henderson S.N."/>
            <person name="Sutton G.G."/>
            <person name="Wortman J.R."/>
            <person name="Yandell M.D."/>
            <person name="Zhang Q."/>
            <person name="Chen L.X."/>
            <person name="Brandon R.C."/>
            <person name="Rogers Y.H."/>
            <person name="Blazej R.G."/>
            <person name="Champe M."/>
            <person name="Pfeiffer B.D."/>
            <person name="Wan K.H."/>
            <person name="Doyle C."/>
            <person name="Baxter E.G."/>
            <person name="Helt G."/>
            <person name="Nelson C.R."/>
            <person name="Gabor G.L."/>
            <person name="Abril J.F."/>
            <person name="Agbayani A."/>
            <person name="An H.J."/>
            <person name="Andrews-Pfannkoch C."/>
            <person name="Baldwin D."/>
            <person name="Ballew R.M."/>
            <person name="Basu A."/>
            <person name="Baxendale J."/>
            <person name="Bayraktaroglu L."/>
            <person name="Beasley E.M."/>
            <person name="Beeson K.Y."/>
            <person name="Benos P.V."/>
            <person name="Berman B.P."/>
            <person name="Bhandari D."/>
            <person name="Bolshakov S."/>
            <person name="Borkova D."/>
            <person name="Botchan M.R."/>
            <person name="Bouck J."/>
            <person name="Brokstein P."/>
            <person name="Brottier P."/>
            <person name="Burtis K.C."/>
            <person name="Busam D.A."/>
            <person name="Butler H."/>
            <person name="Cadieu E."/>
            <person name="Center A."/>
            <person name="Chandra I."/>
            <person name="Cherry J.M."/>
            <person name="Cawley S."/>
            <person name="Dahlke C."/>
            <person name="Davenport L.B."/>
            <person name="Davies P."/>
            <person name="de Pablos B."/>
            <person name="Delcher A."/>
            <person name="Deng Z."/>
            <person name="Mays A.D."/>
            <person name="Dew I."/>
            <person name="Dietz S.M."/>
            <person name="Dodson K."/>
            <person name="Doup L.E."/>
            <person name="Downes M."/>
            <person name="Dugan-Rocha S."/>
            <person name="Dunkov B.C."/>
            <person name="Dunn P."/>
            <person name="Durbin K.J."/>
            <person name="Evangelista C.C."/>
            <person name="Ferraz C."/>
            <person name="Ferriera S."/>
            <person name="Fleischmann W."/>
            <person name="Fosler C."/>
            <person name="Gabrielian A.E."/>
            <person name="Garg N.S."/>
            <person name="Gelbart W.M."/>
            <person name="Glasser K."/>
            <person name="Glodek A."/>
            <person name="Gong F."/>
            <person name="Gorrell J.H."/>
            <person name="Gu Z."/>
            <person name="Guan P."/>
            <person name="Harris M."/>
            <person name="Harris N.L."/>
            <person name="Harvey D."/>
            <person name="Heiman T.J."/>
            <person name="Hernandez J.R."/>
            <person name="Houck J."/>
            <person name="Hostin D."/>
            <person name="Houston K.A."/>
            <person name="Howland T.J."/>
            <person name="Wei M.H."/>
            <person name="Ibegwam C."/>
            <person name="Jalali M."/>
            <person name="Kalush F."/>
            <person name="Karpen G.H."/>
            <person name="Ke Z."/>
            <person name="Kennison J.A."/>
            <person name="Ketchum K.A."/>
            <person name="Kimmel B.E."/>
            <person name="Kodira C.D."/>
            <person name="Kraft C."/>
            <person name="Kravitz S."/>
            <person name="Kulp D."/>
            <person name="Lai Z."/>
            <person name="Lasko P."/>
            <person name="Lei Y."/>
            <person name="Levitsky A.A."/>
            <person name="Li J."/>
            <person name="Li Z."/>
            <person name="Liang Y."/>
            <person name="Lin X."/>
            <person name="Liu X."/>
            <person name="Mattei B."/>
            <person name="McIntosh T.C."/>
            <person name="McLeod M.P."/>
            <person name="McPherson D."/>
            <person name="Merkulov G."/>
            <person name="Milshina N.V."/>
            <person name="Mobarry C."/>
            <person name="Morris J."/>
            <person name="Moshrefi A."/>
            <person name="Mount S.M."/>
            <person name="Moy M."/>
            <person name="Murphy B."/>
            <person name="Murphy L."/>
            <person name="Muzny D.M."/>
            <person name="Nelson D.L."/>
            <person name="Nelson D.R."/>
            <person name="Nelson K.A."/>
            <person name="Nixon K."/>
            <person name="Nusskern D.R."/>
            <person name="Pacleb J.M."/>
            <person name="Palazzolo M."/>
            <person name="Pittman G.S."/>
            <person name="Pan S."/>
            <person name="Pollard J."/>
            <person name="Puri V."/>
            <person name="Reese M.G."/>
            <person name="Reinert K."/>
            <person name="Remington K."/>
            <person name="Saunders R.D."/>
            <person name="Scheeler F."/>
            <person name="Shen H."/>
            <person name="Shue B.C."/>
            <person name="Siden-Kiamos I."/>
            <person name="Simpson M."/>
            <person name="Skupski M.P."/>
            <person name="Smith T."/>
            <person name="Spier E."/>
            <person name="Spradling A.C."/>
            <person name="Stapleton M."/>
            <person name="Strong R."/>
            <person name="Sun E."/>
            <person name="Svirskas R."/>
            <person name="Tector C."/>
            <person name="Turner R."/>
            <person name="Venter E."/>
            <person name="Wang A.H."/>
            <person name="Wang X."/>
            <person name="Wang Z.Y."/>
            <person name="Wassarman D.A."/>
            <person name="Weinstock G.M."/>
            <person name="Weissenbach J."/>
            <person name="Williams S.M."/>
            <person name="WoodageT"/>
            <person name="Worley K.C."/>
            <person name="Wu D."/>
            <person name="Yang S."/>
            <person name="Yao Q.A."/>
            <person name="Ye J."/>
            <person name="Yeh R.F."/>
            <person name="Zaveri J.S."/>
            <person name="Zhan M."/>
            <person name="Zhang G."/>
            <person name="Zhao Q."/>
            <person name="Zheng L."/>
            <person name="Zheng X.H."/>
            <person name="Zhong F.N."/>
            <person name="Zhong W."/>
            <person name="Zhou X."/>
            <person name="Zhu S."/>
            <person name="Zhu X."/>
            <person name="Smith H.O."/>
            <person name="Gibbs R.A."/>
            <person name="Myers E.W."/>
            <person name="Rubin G.M."/>
            <person name="Venter J.C."/>
        </authorList>
    </citation>
    <scope>NUCLEOTIDE SEQUENCE [LARGE SCALE GENOMIC DNA]</scope>
    <source>
        <strain evidence="4">Berkeley</strain>
    </source>
</reference>
<feature type="compositionally biased region" description="Basic residues" evidence="1">
    <location>
        <begin position="3161"/>
        <end position="3170"/>
    </location>
</feature>
<feature type="compositionally biased region" description="Polar residues" evidence="1">
    <location>
        <begin position="352"/>
        <end position="367"/>
    </location>
</feature>
<dbReference type="FlyBase" id="FBgn0250754">
    <property type="gene designation" value="CG42232"/>
</dbReference>
<reference evidence="2 4" key="7">
    <citation type="journal article" date="2007" name="Science">
        <title>The Release 5.1 annotation of Drosophila melanogaster heterochromatin.</title>
        <authorList>
            <person name="Smith C.D."/>
            <person name="Shu S."/>
            <person name="Mungall C.J."/>
            <person name="Karpen G.H."/>
        </authorList>
    </citation>
    <scope>NUCLEOTIDE SEQUENCE [LARGE SCALE GENOMIC DNA]</scope>
    <source>
        <strain evidence="4">Berkeley</strain>
    </source>
</reference>
<sequence>MSLDGGRLRYEDENGKTVVLAAKGRTFQVGSYYNCDLILEGPEEERLICEINCDAFGRVIIYNKSSGDPIHLNDVAIHAAGKRPLLHGGKITIRDKVYTWEFPKTSEVQDAPCTPERLLPNEQASNSCPSLKQSHRLQAEKRLTVHNFHYSINSDDEGNTSIESRDQSESHLEDVSLNESIQRSTEETAYESPKVNLLEATQNKENTATPPGSHQKLLRLCAISDVVITSYSPRETGVKIEKSFSCVRKPGYTTTSLAVSTPKSVYSTPKGNVLSELNEDSCSRDLMDFSTPSTSKKTKRDSSMFLIDLTTPSKLRQTPKQTLGFKLTPKQTPISVDSTDESSDASPLVIDITNSDTPPSASPSQRYKTPKRPAGITTPNRTPQSLMKRALLTSIKKQIASNQPDKTTPIATPKRTSLLEARRHCLTTPRRLPFHPHRRTPVQREGHTRGNAPKTSPRKRISLMESPRENKVSQLRKSFAAAKRSPGVDKSNKLVAKARRSLNSPKSGSPKPGSSKPSSPCQKKIDVSQIKSSTPEEPDDSKDELSRTFTILHDTTQGNDQSGAALAIEAVTALITGEVDDDVSFQLSSLIEKRLPSVTSEEPAPIQDKVESIGSESDVVGELKYAQEDMNPKPDAVILDQNERDENELKTGKNEDECKEKDCELPIDKQLEDAVIEDNICEEVHANIPQQTKNSNSEKIIEESICEELPLESTTGNSNSTGGISQKENQPTPSAETPVARRSLRRHSVEQRAVSTTPRRSTRRSSMEASSKALPEKDNKRSRRASCSAMDSQVAVTPRRKRQFTQEMSTPTRQSLRIKNTPNRELQVDESVGDMGVILEEVGSEDDSKSFIADDENYGNELPNDDIDKVDFHGLRDLLKTPKSCSTPRFKGLRELMRTPKIPASPIIGNMAELLETSVGRTPYHDRRSTALARMEQGKPLDNVLKTPSARNIMVPNEPASTVLKSRKDFLGATTEYDLNVTNNTLHLDKIFEDMSETTGANMEDTEEINVTTISTATGVDPLDSINQNKTVASEALMNVGHTATASASLEDPLTSTTYKATMHANPNLSDFRSVSPNPNEMSGIQLLDQSSDSMFSEALVVSGVESCEVTVDETRPLGQTNPPIDNIEDRSDTDSNVGLTEPLVFSDDEEEPKKSEGTTKQSDSAQEPSIAYKLEESVNLTEHKTVDENSSKYDVETGAISEISLIEVEDTTIEASTCEQNLESCKLQEEKSVDIASVNSDENIESAVVELTILESEIFPLDTTADSSINSTNVLDSSVEKTIPDRNLKGGKLQEEKSLDIASVNSDENIESAVELTILESEIFPLDTTVDSSINSTNVLDSSVEKTIPEHNLNQEDAKATNDAQDTSVTDEKSSTDLYRSVGEVLPSNKSDLHTDEPPIVISSSKELAKEAKSGDGNPIDNDNSKPYIERSEELSEETKPDKVSSAAESDRPVTETSPTPKAPGAESKQPLTESHSDELVKETNSNEVSVDGELIQPAIETLPFVEQKQEPDVSTDAESNQHCIESSPLNELSENIQREEVHTLDNTKQEVKPYPVMEVLKETKTDESIQSVTNTYPTEELQEEAKADELPTVSEMVQAFKETKTDDTIKPIIETSPEREPLEEAHPDELPSSSEKDQVIVETPSAETRPTIETSCDEPLSTAGTDIVPDLSQIDQLIFEKSPAEEPHEKAKPDETTQEVIETSHAEKDPIEASPKEDSSVSKMDNAVVETNPQTDKLIPPDEITNCGPVDICIDEFSLRNSSSAFEIEHSEEVATTSLDLDLSEISKEKGNMEALPNDNACVKHIACDLANVSSLEEPTNLSPKTRLRGTSMSQDEAAQVDEQNENDHVEEHVAMEVSSNEIAAHKESDEKFEDIDEDALSGVKQSSLEENALIHQSLTDQNKEVSIMEESEAVVLEEPKDSQPNQDFKAEVIRLDASIIVEKDTLDESTSVGEDKDQSTEISMLKEQSNADQIKDVSSMDKKEFTECIPKKDSDEKDNDDKVIQLDASSLDESYTEASVLVEKHSDMEVNTKETENRNQNHSDDEVISLDSSSIAEECPLNKDSIIEDPNDDSIIEGIVIEDNDVKECVSEESSNQNEVTEPPNHISIISEEPSEKEICPKISTLNAANSSPRQVESQKMYEQINQVETAVLKNSSSPNGELPNASSAREIELPIPKVEDVSDAMADFQCAEDGGEVEKVDIMSEEIVKEQQPQPGDPANSSSTGQGPESTVVEAIIVLPHEDAVAKIEPAPFNSSTNSLVVPSANEPHEVVSIEESADSTKTSQGEDSTDNLQGKGNFPMEPDTNQEQEDGTLTKPVSGDTSLTKTESTSAVDSDQNLLSVKDEAGSSQDKPSEKSIHSTSTDSKSKERTDITTSKRTIFPESTEMSGLISKPSNSEEKLTHEEESKPVKRVNKKGSASADGATEAERPKRVSRKPSAEVLEIEDHGSDTKQEDDHSIKSRGRARKPSSDVDEDKKEAITEKRRGRVRTPSVELSETTANVEQKEIAGHKSDEALKPILEEEPEPEVEKRIESNAEQVIIIDKPKKRLRKASSKESDTLLDNKEKINTDLEVANKAESTHSNNSEQRDVREPFVSTTKSEVEADLEGEMEVQETNQKHTTKERPKRRGRKASANETEDASEKLEKAEDHLKAINTDGKLAVVLPTTSNEIDNTNTEIVADLEIKPKRRARKASAKETNTTSDKKEKTVDILAPVKEVEPSLSIKKNSDHSESKGPQEPAPVATLNISKEEQDPDNVPNVSSENMAPKEPKKQERPKRRVRKASEDIVEVNAAIDAHNPETALASVQEDHLNQADQEMPKKRPRKSAELMLANVEEHAKEDHLERPKRRGRKPSLDTDHVSQDVPEKPKRRGKTPADRETQPLGDEKQEPSLPVVEPAKKTRRNARKASAETVEAVSTSGEEHLAQIEEATEPVTESEPAQSELLPEEGEENKTRRRGRKPTVDTDEGPIKKTPAEEPVPLPSHSRRRGRKATEDEVLPTADLAVPKTKLRGRRASMEPEHKDELTAESSSEVVELPTAKTTRRGRKPSVDMEATIPEKKPPSRRGRKASASVDEEQPAAKKTAIRRGRKNEAHEDEERGHIDLQDLPTEIASPLVDTSGSPSKASDAEELTPRRREGRNLPRKNYEEAPDDEKPHSGLRRARKPAATKSLASKAPEPDPVTPSPVTNQPPVKSEDTPDNTVSLSEPTTSQRREGRNLPRKNYTEDLDDEMPTPARSRRVRNLTAKALELIVDSSPRPVTPKRPKGKAANSEEPPAKKPTPEFPSTTEAAGPEHEPIPATKGRGTRRKADDTDLEKPDVKTAKKTVRGAGGKTKVETETEKQPPIKKPRGGARTKTPSEEAPQEEEQVKKSAARSRAKGTKAVEPEEPAEDPQVEASFSKSTASVRGGRARKVHFEAAPETSASEVAPQRATRSRRK</sequence>
<dbReference type="STRING" id="7227.FBpp0288574"/>
<gene>
    <name evidence="2" type="primary">clone 1.14</name>
    <name evidence="2" type="synonym">anon-EST:Liang-1.14</name>
    <name evidence="2" type="synonym">CG14896</name>
    <name evidence="2" type="synonym">CG14897</name>
    <name evidence="2" type="synonym">Dmel\CG42232</name>
    <name evidence="2 3" type="ORF">CG42232</name>
    <name evidence="2" type="ORF">Dmel_CG42232</name>
</gene>
<feature type="compositionally biased region" description="Polar residues" evidence="1">
    <location>
        <begin position="1570"/>
        <end position="1579"/>
    </location>
</feature>
<feature type="compositionally biased region" description="Polar residues" evidence="1">
    <location>
        <begin position="805"/>
        <end position="816"/>
    </location>
</feature>
<reference evidence="2 4" key="9">
    <citation type="journal article" date="2015" name="G3 (Bethesda)">
        <title>Gene Model Annotations for Drosophila melanogaster: Impact of High-Throughput Data.</title>
        <authorList>
            <consortium name="FlyBase Consortium"/>
            <person name="Matthews B.B."/>
            <person name="Dos Santos G."/>
            <person name="Crosby M.A."/>
            <person name="Emmert D.B."/>
            <person name="St Pierre S.E."/>
            <person name="Gramates L.S."/>
            <person name="Zhou P."/>
            <person name="Schroeder A.J."/>
            <person name="Falls K."/>
            <person name="Strelets V."/>
            <person name="Russo S.M."/>
            <person name="Gelbart W.M."/>
            <person name="null"/>
        </authorList>
    </citation>
    <scope>NUCLEOTIDE SEQUENCE [LARGE SCALE GENOMIC DNA]</scope>
    <source>
        <strain evidence="4">Berkeley</strain>
    </source>
</reference>
<feature type="compositionally biased region" description="Polar residues" evidence="1">
    <location>
        <begin position="398"/>
        <end position="410"/>
    </location>
</feature>
<feature type="compositionally biased region" description="Basic and acidic residues" evidence="1">
    <location>
        <begin position="1704"/>
        <end position="1722"/>
    </location>
</feature>
<feature type="compositionally biased region" description="Basic and acidic residues" evidence="1">
    <location>
        <begin position="2346"/>
        <end position="2362"/>
    </location>
</feature>
<organism evidence="2 4">
    <name type="scientific">Drosophila melanogaster</name>
    <name type="common">Fruit fly</name>
    <dbReference type="NCBI Taxonomy" id="7227"/>
    <lineage>
        <taxon>Eukaryota</taxon>
        <taxon>Metazoa</taxon>
        <taxon>Ecdysozoa</taxon>
        <taxon>Arthropoda</taxon>
        <taxon>Hexapoda</taxon>
        <taxon>Insecta</taxon>
        <taxon>Pterygota</taxon>
        <taxon>Neoptera</taxon>
        <taxon>Endopterygota</taxon>
        <taxon>Diptera</taxon>
        <taxon>Brachycera</taxon>
        <taxon>Muscomorpha</taxon>
        <taxon>Ephydroidea</taxon>
        <taxon>Drosophilidae</taxon>
        <taxon>Drosophila</taxon>
        <taxon>Sophophora</taxon>
    </lineage>
</organism>
<reference evidence="2 4" key="4">
    <citation type="journal article" date="2002" name="Genome Biol.">
        <title>The transposable elements of the Drosophila melanogaster euchromatin: a genomics perspective.</title>
        <authorList>
            <person name="Kaminker J.S."/>
            <person name="Bergman C.M."/>
            <person name="Kronmiller B."/>
            <person name="Carlson J."/>
            <person name="Svirskas R."/>
            <person name="Patel S."/>
            <person name="Frise E."/>
            <person name="Wheeler D.A."/>
            <person name="Lewis S.E."/>
            <person name="Rubin G.M."/>
            <person name="Ashburner M."/>
            <person name="Celniker S.E."/>
        </authorList>
    </citation>
    <scope>NUCLEOTIDE SEQUENCE [LARGE SCALE GENOMIC DNA]</scope>
    <source>
        <strain evidence="4">Berkeley</strain>
    </source>
</reference>
<dbReference type="BioGRID-ORCS" id="7354465">
    <property type="hits" value="0 hits in 1 CRISPR screen"/>
</dbReference>
<feature type="compositionally biased region" description="Basic and acidic residues" evidence="1">
    <location>
        <begin position="2557"/>
        <end position="2583"/>
    </location>
</feature>
<evidence type="ECO:0000313" key="4">
    <source>
        <dbReference type="Proteomes" id="UP000000803"/>
    </source>
</evidence>
<feature type="compositionally biased region" description="Basic and acidic residues" evidence="1">
    <location>
        <begin position="2644"/>
        <end position="2656"/>
    </location>
</feature>
<feature type="region of interest" description="Disordered" evidence="1">
    <location>
        <begin position="2679"/>
        <end position="3441"/>
    </location>
</feature>
<dbReference type="PaxDb" id="7227-FBpp0288574"/>
<dbReference type="Proteomes" id="UP000000803">
    <property type="component" value="Chromosome 3R"/>
</dbReference>
<feature type="compositionally biased region" description="Polar residues" evidence="1">
    <location>
        <begin position="311"/>
        <end position="321"/>
    </location>
</feature>
<feature type="compositionally biased region" description="Basic and acidic residues" evidence="1">
    <location>
        <begin position="163"/>
        <end position="174"/>
    </location>
</feature>
<feature type="compositionally biased region" description="Basic and acidic residues" evidence="1">
    <location>
        <begin position="2811"/>
        <end position="2824"/>
    </location>
</feature>
<feature type="region of interest" description="Disordered" evidence="1">
    <location>
        <begin position="1351"/>
        <end position="1380"/>
    </location>
</feature>
<feature type="compositionally biased region" description="Basic and acidic residues" evidence="1">
    <location>
        <begin position="2025"/>
        <end position="2048"/>
    </location>
</feature>
<dbReference type="InParanoid" id="B7Z0I8"/>
<feature type="compositionally biased region" description="Basic and acidic residues" evidence="1">
    <location>
        <begin position="1429"/>
        <end position="1455"/>
    </location>
</feature>
<feature type="compositionally biased region" description="Polar residues" evidence="1">
    <location>
        <begin position="712"/>
        <end position="735"/>
    </location>
</feature>
<dbReference type="OMA" id="MMRTPKV"/>
<dbReference type="PhylomeDB" id="B7Z0I8"/>
<feature type="compositionally biased region" description="Polar residues" evidence="1">
    <location>
        <begin position="1821"/>
        <end position="1839"/>
    </location>
</feature>
<feature type="compositionally biased region" description="Polar residues" evidence="1">
    <location>
        <begin position="3203"/>
        <end position="3214"/>
    </location>
</feature>
<feature type="region of interest" description="Disordered" evidence="1">
    <location>
        <begin position="110"/>
        <end position="129"/>
    </location>
</feature>
<accession>B7Z0I8</accession>
<evidence type="ECO:0008006" key="6">
    <source>
        <dbReference type="Google" id="ProtNLM"/>
    </source>
</evidence>
<protein>
    <recommendedName>
        <fullName evidence="6">Titin</fullName>
    </recommendedName>
</protein>
<evidence type="ECO:0000256" key="1">
    <source>
        <dbReference type="SAM" id="MobiDB-lite"/>
    </source>
</evidence>
<dbReference type="AGR" id="FB:FBgn0250754"/>
<dbReference type="GlyGen" id="B7Z0I8">
    <property type="glycosylation" value="3 sites"/>
</dbReference>
<feature type="compositionally biased region" description="Basic and acidic residues" evidence="1">
    <location>
        <begin position="2730"/>
        <end position="2739"/>
    </location>
</feature>
<feature type="compositionally biased region" description="Polar residues" evidence="1">
    <location>
        <begin position="2324"/>
        <end position="2344"/>
    </location>
</feature>
<feature type="compositionally biased region" description="Basic residues" evidence="1">
    <location>
        <begin position="432"/>
        <end position="441"/>
    </location>
</feature>
<feature type="compositionally biased region" description="Basic and acidic residues" evidence="1">
    <location>
        <begin position="2448"/>
        <end position="2463"/>
    </location>
</feature>
<feature type="region of interest" description="Disordered" evidence="1">
    <location>
        <begin position="2550"/>
        <end position="2658"/>
    </location>
</feature>
<feature type="compositionally biased region" description="Basic and acidic residues" evidence="1">
    <location>
        <begin position="2472"/>
        <end position="2487"/>
    </location>
</feature>
<dbReference type="SUPFAM" id="SSF49879">
    <property type="entry name" value="SMAD/FHA domain"/>
    <property type="match status" value="1"/>
</dbReference>
<feature type="compositionally biased region" description="Basic and acidic residues" evidence="1">
    <location>
        <begin position="2838"/>
        <end position="2848"/>
    </location>
</feature>
<feature type="compositionally biased region" description="Basic and acidic residues" evidence="1">
    <location>
        <begin position="3311"/>
        <end position="3325"/>
    </location>
</feature>
<reference evidence="2 4" key="6">
    <citation type="journal article" date="2005" name="PLoS Comput. Biol.">
        <title>Combined evidence annotation of transposable elements in genome sequences.</title>
        <authorList>
            <person name="Quesneville H."/>
            <person name="Bergman C.M."/>
            <person name="Andrieu O."/>
            <person name="Autard D."/>
            <person name="Nouaud D."/>
            <person name="Ashburner M."/>
            <person name="Anxolabehere D."/>
        </authorList>
    </citation>
    <scope>NUCLEOTIDE SEQUENCE [LARGE SCALE GENOMIC DNA]</scope>
    <source>
        <strain evidence="4">Berkeley</strain>
    </source>
</reference>
<feature type="compositionally biased region" description="Basic and acidic residues" evidence="1">
    <location>
        <begin position="3019"/>
        <end position="3029"/>
    </location>
</feature>
<feature type="region of interest" description="Disordered" evidence="1">
    <location>
        <begin position="311"/>
        <end position="386"/>
    </location>
</feature>
<dbReference type="Bgee" id="FBgn0250754">
    <property type="expression patterns" value="Expressed in intestinal stem cell (Drosophila) in digestive tract and 195 other cell types or tissues"/>
</dbReference>
<feature type="compositionally biased region" description="Basic and acidic residues" evidence="1">
    <location>
        <begin position="3337"/>
        <end position="3347"/>
    </location>
</feature>
<reference evidence="2 4" key="10">
    <citation type="journal article" date="2015" name="G3 (Bethesda)">
        <title>Gene Model Annotations for Drosophila melanogaster: The Rule-Benders.</title>
        <authorList>
            <consortium name="FlyBase Consortium"/>
            <person name="Crosby M.A."/>
            <person name="Gramates L.S."/>
            <person name="Dos Santos G."/>
            <person name="Matthews B.B."/>
            <person name="St Pierre S.E."/>
            <person name="Zhou P."/>
            <person name="Schroeder A.J."/>
            <person name="Falls K."/>
            <person name="Emmert D.B."/>
            <person name="Russo S.M."/>
            <person name="Gelbart W.M."/>
            <person name="null"/>
        </authorList>
    </citation>
    <scope>NUCLEOTIDE SEQUENCE [LARGE SCALE GENOMIC DNA]</scope>
    <source>
        <strain evidence="4">Berkeley</strain>
    </source>
</reference>
<dbReference type="ExpressionAtlas" id="B7Z0I8">
    <property type="expression patterns" value="baseline and differential"/>
</dbReference>
<feature type="compositionally biased region" description="Basic and acidic residues" evidence="1">
    <location>
        <begin position="1618"/>
        <end position="1641"/>
    </location>
</feature>
<feature type="compositionally biased region" description="Polar residues" evidence="1">
    <location>
        <begin position="2497"/>
        <end position="2506"/>
    </location>
</feature>
<feature type="compositionally biased region" description="Polar residues" evidence="1">
    <location>
        <begin position="2215"/>
        <end position="2233"/>
    </location>
</feature>
<feature type="compositionally biased region" description="Polar residues" evidence="1">
    <location>
        <begin position="1159"/>
        <end position="1168"/>
    </location>
</feature>
<dbReference type="FunCoup" id="B7Z0I8">
    <property type="interactions" value="54"/>
</dbReference>
<dbReference type="HOGENOM" id="CLU_224909_0_0_1"/>
<feature type="compositionally biased region" description="Basic and acidic residues" evidence="1">
    <location>
        <begin position="2857"/>
        <end position="2871"/>
    </location>
</feature>
<feature type="compositionally biased region" description="Basic and acidic residues" evidence="1">
    <location>
        <begin position="3135"/>
        <end position="3160"/>
    </location>
</feature>
<feature type="compositionally biased region" description="Basic and acidic residues" evidence="1">
    <location>
        <begin position="2878"/>
        <end position="2893"/>
    </location>
</feature>
<feature type="compositionally biased region" description="Low complexity" evidence="1">
    <location>
        <begin position="504"/>
        <end position="520"/>
    </location>
</feature>
<reference evidence="2 4" key="3">
    <citation type="journal article" date="2002" name="Genome Biol.">
        <title>Annotation of the Drosophila melanogaster euchromatic genome: a systematic review.</title>
        <authorList>
            <person name="Misra S."/>
            <person name="Crosby M.A."/>
            <person name="Mungall C.J."/>
            <person name="Matthews B.B."/>
            <person name="Campbell K.S."/>
            <person name="Hradecky P."/>
            <person name="Huang Y."/>
            <person name="Kaminker J.S."/>
            <person name="Millburn G.H."/>
            <person name="Prochnik S.E."/>
            <person name="Smith C.D."/>
            <person name="Tupy J.L."/>
            <person name="Whitfied E.J."/>
            <person name="Bayraktaroglu L."/>
            <person name="Berman B.P."/>
            <person name="Bettencourt B.R."/>
            <person name="Celniker S.E."/>
            <person name="de Grey A.D."/>
            <person name="Drysdale R.A."/>
            <person name="Harris N.L."/>
            <person name="Richter J."/>
            <person name="Russo S."/>
            <person name="Schroeder A.J."/>
            <person name="Shu S.Q."/>
            <person name="Stapleton M."/>
            <person name="Yamada C."/>
            <person name="Ashburner M."/>
            <person name="Gelbart W.M."/>
            <person name="Rubin G.M."/>
            <person name="Lewis S.E."/>
        </authorList>
    </citation>
    <scope>GENOME REANNOTATION</scope>
    <source>
        <strain evidence="4">Berkeley</strain>
    </source>
</reference>
<feature type="compositionally biased region" description="Basic and acidic residues" evidence="1">
    <location>
        <begin position="2400"/>
        <end position="2413"/>
    </location>
</feature>
<feature type="compositionally biased region" description="Polar residues" evidence="1">
    <location>
        <begin position="1963"/>
        <end position="1975"/>
    </location>
</feature>
<feature type="region of interest" description="Disordered" evidence="1">
    <location>
        <begin position="1821"/>
        <end position="1848"/>
    </location>
</feature>
<feature type="compositionally biased region" description="Polar residues" evidence="1">
    <location>
        <begin position="2155"/>
        <end position="2171"/>
    </location>
</feature>
<name>B7Z0I8_DROME</name>
<reference evidence="2 4" key="8">
    <citation type="journal article" date="2007" name="Science">
        <title>Sequence finishing and mapping of Drosophila melanogaster heterochromatin.</title>
        <authorList>
            <person name="Hoskins R.A."/>
            <person name="Carlson J.W."/>
            <person name="Kennedy C."/>
            <person name="Acevedo D."/>
            <person name="Evans-Holm M."/>
            <person name="Frise E."/>
            <person name="Wan K.H."/>
            <person name="Park S."/>
            <person name="Mendez-Lago M."/>
            <person name="Rossi F."/>
            <person name="Villasante A."/>
            <person name="Dimitri P."/>
            <person name="Karpen G.H."/>
            <person name="Celniker S.E."/>
        </authorList>
    </citation>
    <scope>NUCLEOTIDE SEQUENCE [LARGE SCALE GENOMIC DNA]</scope>
    <source>
        <strain evidence="4">Berkeley</strain>
    </source>
</reference>
<dbReference type="SMR" id="B7Z0I8"/>
<dbReference type="RefSeq" id="NP_001138060.1">
    <property type="nucleotide sequence ID" value="NM_001144588.2"/>
</dbReference>
<feature type="region of interest" description="Disordered" evidence="1">
    <location>
        <begin position="2025"/>
        <end position="2057"/>
    </location>
</feature>